<gene>
    <name evidence="2" type="ORF">KK083_10975</name>
</gene>
<protein>
    <submittedName>
        <fullName evidence="2">SGNH/GDSL hydrolase family protein</fullName>
    </submittedName>
</protein>
<sequence length="370" mass="42325">MKIIRILKVLAINMASFALLLVLVNWACGLYLKRAADVKREKLPNYANDYAHAEKVFYDYNRVQHQYEPFVGWKTLPYKGATLNISTDGRRTHPAPANQKEKSVHFFGGSTMWGEGSDDEHTIPALFNERNPQYDVYNHAQLAYNTRQELDALISLYAVDTRPDIVVFYDGVNDAAFLCPKDIKQLPAHRLVPMYREKLYVGKMAFVKEIAAKIFVENTMKVIHKFTYKPTPDNSPYDCLSNPGKAEQIASMMMKNWEMAHEIVTNRGGAFIAVLQPAAFVGKPRTEHLQLDEELGKNFREIYKRIQQKIAERGHPWIVDLSDRFNGDDYIYIDFCHVSPNGNEIIAREISNIIGNLNKTNDVSLLALHP</sequence>
<proteinExistence type="predicted"/>
<dbReference type="GO" id="GO:0016788">
    <property type="term" value="F:hydrolase activity, acting on ester bonds"/>
    <property type="evidence" value="ECO:0007669"/>
    <property type="project" value="UniProtKB-ARBA"/>
</dbReference>
<accession>A0AAP2GIM0</accession>
<evidence type="ECO:0000256" key="1">
    <source>
        <dbReference type="SAM" id="Phobius"/>
    </source>
</evidence>
<name>A0AAP2GIM0_9BACT</name>
<keyword evidence="2" id="KW-0378">Hydrolase</keyword>
<dbReference type="AlphaFoldDB" id="A0AAP2GIM0"/>
<keyword evidence="1" id="KW-1133">Transmembrane helix</keyword>
<dbReference type="Proteomes" id="UP001319200">
    <property type="component" value="Unassembled WGS sequence"/>
</dbReference>
<dbReference type="Gene3D" id="3.40.50.1110">
    <property type="entry name" value="SGNH hydrolase"/>
    <property type="match status" value="1"/>
</dbReference>
<dbReference type="RefSeq" id="WP_254163271.1">
    <property type="nucleotide sequence ID" value="NZ_JAHESF010000009.1"/>
</dbReference>
<dbReference type="SUPFAM" id="SSF52266">
    <property type="entry name" value="SGNH hydrolase"/>
    <property type="match status" value="1"/>
</dbReference>
<keyword evidence="1" id="KW-0472">Membrane</keyword>
<feature type="transmembrane region" description="Helical" evidence="1">
    <location>
        <begin position="6"/>
        <end position="32"/>
    </location>
</feature>
<evidence type="ECO:0000313" key="2">
    <source>
        <dbReference type="EMBL" id="MBT1697401.1"/>
    </source>
</evidence>
<reference evidence="2 3" key="1">
    <citation type="submission" date="2021-05" db="EMBL/GenBank/DDBJ databases">
        <title>A Polyphasic approach of four new species of the genus Ohtaekwangia: Ohtaekwangia histidinii sp. nov., Ohtaekwangia cretensis sp. nov., Ohtaekwangia indiensis sp. nov., Ohtaekwangia reichenbachii sp. nov. from diverse environment.</title>
        <authorList>
            <person name="Octaviana S."/>
        </authorList>
    </citation>
    <scope>NUCLEOTIDE SEQUENCE [LARGE SCALE GENOMIC DNA]</scope>
    <source>
        <strain evidence="2 3">PWU4</strain>
    </source>
</reference>
<organism evidence="2 3">
    <name type="scientific">Chryseosolibacter histidini</name>
    <dbReference type="NCBI Taxonomy" id="2782349"/>
    <lineage>
        <taxon>Bacteria</taxon>
        <taxon>Pseudomonadati</taxon>
        <taxon>Bacteroidota</taxon>
        <taxon>Cytophagia</taxon>
        <taxon>Cytophagales</taxon>
        <taxon>Chryseotaleaceae</taxon>
        <taxon>Chryseosolibacter</taxon>
    </lineage>
</organism>
<evidence type="ECO:0000313" key="3">
    <source>
        <dbReference type="Proteomes" id="UP001319200"/>
    </source>
</evidence>
<dbReference type="EMBL" id="JAHESF010000009">
    <property type="protein sequence ID" value="MBT1697401.1"/>
    <property type="molecule type" value="Genomic_DNA"/>
</dbReference>
<keyword evidence="3" id="KW-1185">Reference proteome</keyword>
<dbReference type="CDD" id="cd00229">
    <property type="entry name" value="SGNH_hydrolase"/>
    <property type="match status" value="1"/>
</dbReference>
<comment type="caution">
    <text evidence="2">The sequence shown here is derived from an EMBL/GenBank/DDBJ whole genome shotgun (WGS) entry which is preliminary data.</text>
</comment>
<keyword evidence="1" id="KW-0812">Transmembrane</keyword>
<dbReference type="InterPro" id="IPR036514">
    <property type="entry name" value="SGNH_hydro_sf"/>
</dbReference>